<reference evidence="2" key="1">
    <citation type="submission" date="2020-11" db="EMBL/GenBank/DDBJ databases">
        <title>Whole-genome analyses of Nonomuraea sp. K274.</title>
        <authorList>
            <person name="Veyisoglu A."/>
        </authorList>
    </citation>
    <scope>NUCLEOTIDE SEQUENCE</scope>
    <source>
        <strain evidence="2">K274</strain>
    </source>
</reference>
<dbReference type="RefSeq" id="WP_195898399.1">
    <property type="nucleotide sequence ID" value="NZ_JADOGI010000092.1"/>
</dbReference>
<comment type="caution">
    <text evidence="2">The sequence shown here is derived from an EMBL/GenBank/DDBJ whole genome shotgun (WGS) entry which is preliminary data.</text>
</comment>
<protein>
    <submittedName>
        <fullName evidence="2">Uncharacterized protein</fullName>
    </submittedName>
</protein>
<gene>
    <name evidence="2" type="ORF">ITP53_27770</name>
</gene>
<sequence length="144" mass="15703">MDIPPASTPVVCDMTGAPDALGERLEEYRRLFAHALISKERTAEGIRFRLRAAPGVAAWAHDLAAREQACCAFFAFAVTTDGDQVLWDAAVSDDAAARAVLEQLYRLPETGARDRALRTAGQYDGHTRSCETGTKGPGVWRERP</sequence>
<dbReference type="AlphaFoldDB" id="A0A931AD89"/>
<feature type="region of interest" description="Disordered" evidence="1">
    <location>
        <begin position="123"/>
        <end position="144"/>
    </location>
</feature>
<evidence type="ECO:0000313" key="2">
    <source>
        <dbReference type="EMBL" id="MBF8189465.1"/>
    </source>
</evidence>
<evidence type="ECO:0000313" key="3">
    <source>
        <dbReference type="Proteomes" id="UP000605361"/>
    </source>
</evidence>
<dbReference type="Proteomes" id="UP000605361">
    <property type="component" value="Unassembled WGS sequence"/>
</dbReference>
<accession>A0A931AD89</accession>
<proteinExistence type="predicted"/>
<keyword evidence="3" id="KW-1185">Reference proteome</keyword>
<dbReference type="EMBL" id="JADOGI010000092">
    <property type="protein sequence ID" value="MBF8189465.1"/>
    <property type="molecule type" value="Genomic_DNA"/>
</dbReference>
<name>A0A931AD89_9ACTN</name>
<evidence type="ECO:0000256" key="1">
    <source>
        <dbReference type="SAM" id="MobiDB-lite"/>
    </source>
</evidence>
<organism evidence="2 3">
    <name type="scientific">Nonomuraea cypriaca</name>
    <dbReference type="NCBI Taxonomy" id="1187855"/>
    <lineage>
        <taxon>Bacteria</taxon>
        <taxon>Bacillati</taxon>
        <taxon>Actinomycetota</taxon>
        <taxon>Actinomycetes</taxon>
        <taxon>Streptosporangiales</taxon>
        <taxon>Streptosporangiaceae</taxon>
        <taxon>Nonomuraea</taxon>
    </lineage>
</organism>